<proteinExistence type="inferred from homology"/>
<dbReference type="RefSeq" id="WP_367168722.1">
    <property type="nucleotide sequence ID" value="NZ_JBFKZN010000018.1"/>
</dbReference>
<dbReference type="Pfam" id="PF00437">
    <property type="entry name" value="T2SSE"/>
    <property type="match status" value="1"/>
</dbReference>
<comment type="similarity">
    <text evidence="1 2">Belongs to the GSP E family.</text>
</comment>
<dbReference type="NCBIfam" id="TIGR02788">
    <property type="entry name" value="VirB11"/>
    <property type="match status" value="1"/>
</dbReference>
<dbReference type="SUPFAM" id="SSF52540">
    <property type="entry name" value="P-loop containing nucleoside triphosphate hydrolases"/>
    <property type="match status" value="1"/>
</dbReference>
<dbReference type="InterPro" id="IPR027417">
    <property type="entry name" value="P-loop_NTPase"/>
</dbReference>
<evidence type="ECO:0000313" key="4">
    <source>
        <dbReference type="EMBL" id="MEW5291814.1"/>
    </source>
</evidence>
<dbReference type="PANTHER" id="PTHR30486">
    <property type="entry name" value="TWITCHING MOTILITY PROTEIN PILT"/>
    <property type="match status" value="1"/>
</dbReference>
<dbReference type="CDD" id="cd01130">
    <property type="entry name" value="VirB11-like_ATPase"/>
    <property type="match status" value="1"/>
</dbReference>
<feature type="domain" description="Bacterial type II secretion system protein E" evidence="3">
    <location>
        <begin position="149"/>
        <end position="306"/>
    </location>
</feature>
<gene>
    <name evidence="4" type="primary">virB11</name>
    <name evidence="4" type="ORF">ABW286_22005</name>
</gene>
<evidence type="ECO:0000256" key="2">
    <source>
        <dbReference type="RuleBase" id="RU366071"/>
    </source>
</evidence>
<dbReference type="PANTHER" id="PTHR30486:SF6">
    <property type="entry name" value="TYPE IV PILUS RETRACTATION ATPASE PILT"/>
    <property type="match status" value="1"/>
</dbReference>
<dbReference type="EMBL" id="JBFKZN010000018">
    <property type="protein sequence ID" value="MEW5291814.1"/>
    <property type="molecule type" value="Genomic_DNA"/>
</dbReference>
<organism evidence="4 5">
    <name type="scientific">Erwinia papayae</name>
    <dbReference type="NCBI Taxonomy" id="206499"/>
    <lineage>
        <taxon>Bacteria</taxon>
        <taxon>Pseudomonadati</taxon>
        <taxon>Pseudomonadota</taxon>
        <taxon>Gammaproteobacteria</taxon>
        <taxon>Enterobacterales</taxon>
        <taxon>Erwiniaceae</taxon>
        <taxon>Erwinia</taxon>
    </lineage>
</organism>
<dbReference type="Proteomes" id="UP001554567">
    <property type="component" value="Unassembled WGS sequence"/>
</dbReference>
<dbReference type="InterPro" id="IPR014155">
    <property type="entry name" value="VirB11"/>
</dbReference>
<dbReference type="Gene3D" id="3.30.450.90">
    <property type="match status" value="1"/>
</dbReference>
<reference evidence="4 5" key="1">
    <citation type="submission" date="2024-07" db="EMBL/GenBank/DDBJ databases">
        <authorList>
            <person name="Dulla G.F.J."/>
            <person name="Delorm J.G."/>
        </authorList>
    </citation>
    <scope>NUCLEOTIDE SEQUENCE [LARGE SCALE GENOMIC DNA]</scope>
    <source>
        <strain evidence="4 5">JGD 233</strain>
    </source>
</reference>
<evidence type="ECO:0000313" key="5">
    <source>
        <dbReference type="Proteomes" id="UP001554567"/>
    </source>
</evidence>
<name>A0ABV3N7K4_9GAMM</name>
<comment type="function">
    <text evidence="2">Part of the Type IV secretion system.</text>
</comment>
<evidence type="ECO:0000259" key="3">
    <source>
        <dbReference type="Pfam" id="PF00437"/>
    </source>
</evidence>
<sequence length="332" mass="36705">MTHPVTFQLTPLAKYLDRPDVFEVRINRYHEVVCDTFEGRQFYDDPNITAAYITNLTKALANKNGIEKSGINDVSLPGGVRGIILLPPAVVDNTVAIAFRKDLAVNKSLDDLDSEGVFDDCKTTAYGTFTVSSDDKLLLELYSSGKLIEFLKLAVKLKRNIVVCGATGSGKTVLTRALLKAIEPDERLAILQDIFEIEVGHVKEVIYLTYGKEGQKDNKIPAKQSLAACMRLTPDRVIMTELRDGAALSYVDTLQNGHPGGIATVHADSERDAINRLAMLIKGTETGRTLEKKDIVDMLYSTIDIVVFMAKRKVKAVYFDPAYKMKVKNGEV</sequence>
<keyword evidence="2" id="KW-0067">ATP-binding</keyword>
<keyword evidence="2" id="KW-0547">Nucleotide-binding</keyword>
<dbReference type="InterPro" id="IPR050921">
    <property type="entry name" value="T4SS_GSP_E_ATPase"/>
</dbReference>
<comment type="caution">
    <text evidence="4">The sequence shown here is derived from an EMBL/GenBank/DDBJ whole genome shotgun (WGS) entry which is preliminary data.</text>
</comment>
<dbReference type="Gene3D" id="3.40.50.300">
    <property type="entry name" value="P-loop containing nucleotide triphosphate hydrolases"/>
    <property type="match status" value="1"/>
</dbReference>
<accession>A0ABV3N7K4</accession>
<dbReference type="InterPro" id="IPR001482">
    <property type="entry name" value="T2SS/T4SS_dom"/>
</dbReference>
<protein>
    <recommendedName>
        <fullName evidence="2">Type IV secretion system protein</fullName>
    </recommendedName>
</protein>
<evidence type="ECO:0000256" key="1">
    <source>
        <dbReference type="ARBA" id="ARBA00006611"/>
    </source>
</evidence>
<keyword evidence="5" id="KW-1185">Reference proteome</keyword>